<organism evidence="1 2">
    <name type="scientific">Streptomyces antnestii</name>
    <dbReference type="NCBI Taxonomy" id="2494256"/>
    <lineage>
        <taxon>Bacteria</taxon>
        <taxon>Bacillati</taxon>
        <taxon>Actinomycetota</taxon>
        <taxon>Actinomycetes</taxon>
        <taxon>Kitasatosporales</taxon>
        <taxon>Streptomycetaceae</taxon>
        <taxon>Streptomyces</taxon>
    </lineage>
</organism>
<protein>
    <submittedName>
        <fullName evidence="1">Transposase</fullName>
    </submittedName>
</protein>
<evidence type="ECO:0000313" key="2">
    <source>
        <dbReference type="Proteomes" id="UP000283128"/>
    </source>
</evidence>
<accession>A0A3S2VYU2</accession>
<dbReference type="OrthoDB" id="5340187at2"/>
<dbReference type="RefSeq" id="WP_127830884.1">
    <property type="nucleotide sequence ID" value="NZ_RZYA01000014.1"/>
</dbReference>
<reference evidence="1 2" key="1">
    <citation type="submission" date="2019-01" db="EMBL/GenBank/DDBJ databases">
        <title>Genome sequences of Streptomyces and Rhizobium isolates collected from root and soil.</title>
        <authorList>
            <person name="Chhettri S."/>
            <person name="Sevigny J.L."/>
            <person name="Sen A."/>
            <person name="Ennis N."/>
            <person name="Tisa L."/>
        </authorList>
    </citation>
    <scope>NUCLEOTIDE SEQUENCE [LARGE SCALE GENOMIC DNA]</scope>
    <source>
        <strain evidence="1 2">San01</strain>
    </source>
</reference>
<proteinExistence type="predicted"/>
<name>A0A3S2VYU2_9ACTN</name>
<dbReference type="EMBL" id="RZYA01000014">
    <property type="protein sequence ID" value="RVU20930.1"/>
    <property type="molecule type" value="Genomic_DNA"/>
</dbReference>
<comment type="caution">
    <text evidence="1">The sequence shown here is derived from an EMBL/GenBank/DDBJ whole genome shotgun (WGS) entry which is preliminary data.</text>
</comment>
<gene>
    <name evidence="1" type="ORF">EOT10_26730</name>
</gene>
<evidence type="ECO:0000313" key="1">
    <source>
        <dbReference type="EMBL" id="RVU20930.1"/>
    </source>
</evidence>
<dbReference type="AlphaFoldDB" id="A0A3S2VYU2"/>
<dbReference type="Proteomes" id="UP000283128">
    <property type="component" value="Unassembled WGS sequence"/>
</dbReference>
<sequence length="100" mass="11430">MTAHAARTDRVDAGYLGLARDFPYQVEAPPKKPGKDATPEELSVWEEARRQQSSERIGVVHGNAEHKQWRPLQRWMGRRDYYDETHSAIAGLVSDRAAER</sequence>
<keyword evidence="2" id="KW-1185">Reference proteome</keyword>